<comment type="caution">
    <text evidence="2">The sequence shown here is derived from an EMBL/GenBank/DDBJ whole genome shotgun (WGS) entry which is preliminary data.</text>
</comment>
<evidence type="ECO:0000259" key="1">
    <source>
        <dbReference type="Pfam" id="PF10551"/>
    </source>
</evidence>
<dbReference type="Proteomes" id="UP000253551">
    <property type="component" value="Unassembled WGS sequence"/>
</dbReference>
<sequence length="303" mass="34271">MPCNNLATAFVELVVKPACSDETSVPKEYVSSEQLETTIRAYGEKHNIVLSVKNSCSRNVYFIYKCSGFYSAVNKNTPNDNDNEDDENHVIKKRGWIISKWNATYNHPIPWAGNIYRQYRVQIVDAINNIGALFKAGLKVGTIVSILASEGLDNIILKDVENIRYHFLNMRKGDQCTIILPSCKIKDRLSMPESIIIDTAYKTNKHKLIYVNVVGTSNQLARKSDALSTFEIAAAWISLGTQESYKWVMSSLKTVICPEKFQEKISFSSVIATENDAALRGAIKHTFLMIRNILCYIHLQRSF</sequence>
<dbReference type="InterPro" id="IPR031052">
    <property type="entry name" value="FHY3/FAR1"/>
</dbReference>
<dbReference type="InterPro" id="IPR018289">
    <property type="entry name" value="MULE_transposase_dom"/>
</dbReference>
<protein>
    <recommendedName>
        <fullName evidence="1">MULE transposase domain-containing protein</fullName>
    </recommendedName>
</protein>
<feature type="domain" description="MULE transposase" evidence="1">
    <location>
        <begin position="195"/>
        <end position="300"/>
    </location>
</feature>
<gene>
    <name evidence="2" type="ORF">CU098_004683</name>
</gene>
<dbReference type="PANTHER" id="PTHR31669:SF251">
    <property type="entry name" value="PROTEIN FAR1-RELATED SEQUENCE"/>
    <property type="match status" value="1"/>
</dbReference>
<proteinExistence type="predicted"/>
<dbReference type="AlphaFoldDB" id="A0A367IMG2"/>
<dbReference type="Pfam" id="PF10551">
    <property type="entry name" value="MULE"/>
    <property type="match status" value="1"/>
</dbReference>
<dbReference type="GO" id="GO:0006355">
    <property type="term" value="P:regulation of DNA-templated transcription"/>
    <property type="evidence" value="ECO:0007669"/>
    <property type="project" value="InterPro"/>
</dbReference>
<dbReference type="PANTHER" id="PTHR31669">
    <property type="entry name" value="PROTEIN FAR1-RELATED SEQUENCE 10-RELATED"/>
    <property type="match status" value="1"/>
</dbReference>
<name>A0A367IMG2_RHIST</name>
<organism evidence="2 3">
    <name type="scientific">Rhizopus stolonifer</name>
    <name type="common">Rhizopus nigricans</name>
    <dbReference type="NCBI Taxonomy" id="4846"/>
    <lineage>
        <taxon>Eukaryota</taxon>
        <taxon>Fungi</taxon>
        <taxon>Fungi incertae sedis</taxon>
        <taxon>Mucoromycota</taxon>
        <taxon>Mucoromycotina</taxon>
        <taxon>Mucoromycetes</taxon>
        <taxon>Mucorales</taxon>
        <taxon>Mucorineae</taxon>
        <taxon>Rhizopodaceae</taxon>
        <taxon>Rhizopus</taxon>
    </lineage>
</organism>
<accession>A0A367IMG2</accession>
<evidence type="ECO:0000313" key="2">
    <source>
        <dbReference type="EMBL" id="RCH78816.1"/>
    </source>
</evidence>
<dbReference type="EMBL" id="PJQM01006980">
    <property type="protein sequence ID" value="RCH78816.1"/>
    <property type="molecule type" value="Genomic_DNA"/>
</dbReference>
<keyword evidence="3" id="KW-1185">Reference proteome</keyword>
<evidence type="ECO:0000313" key="3">
    <source>
        <dbReference type="Proteomes" id="UP000253551"/>
    </source>
</evidence>
<dbReference type="OrthoDB" id="2422867at2759"/>
<reference evidence="2 3" key="1">
    <citation type="journal article" date="2018" name="G3 (Bethesda)">
        <title>Phylogenetic and Phylogenomic Definition of Rhizopus Species.</title>
        <authorList>
            <person name="Gryganskyi A.P."/>
            <person name="Golan J."/>
            <person name="Dolatabadi S."/>
            <person name="Mondo S."/>
            <person name="Robb S."/>
            <person name="Idnurm A."/>
            <person name="Muszewska A."/>
            <person name="Steczkiewicz K."/>
            <person name="Masonjones S."/>
            <person name="Liao H.L."/>
            <person name="Gajdeczka M.T."/>
            <person name="Anike F."/>
            <person name="Vuek A."/>
            <person name="Anishchenko I.M."/>
            <person name="Voigt K."/>
            <person name="de Hoog G.S."/>
            <person name="Smith M.E."/>
            <person name="Heitman J."/>
            <person name="Vilgalys R."/>
            <person name="Stajich J.E."/>
        </authorList>
    </citation>
    <scope>NUCLEOTIDE SEQUENCE [LARGE SCALE GENOMIC DNA]</scope>
    <source>
        <strain evidence="2 3">LSU 92-RS-03</strain>
    </source>
</reference>